<dbReference type="Proteomes" id="UP000078541">
    <property type="component" value="Unassembled WGS sequence"/>
</dbReference>
<evidence type="ECO:0000256" key="1">
    <source>
        <dbReference type="SAM" id="MobiDB-lite"/>
    </source>
</evidence>
<dbReference type="AlphaFoldDB" id="A0A195FIX2"/>
<dbReference type="EMBL" id="KQ981560">
    <property type="protein sequence ID" value="KYN39934.1"/>
    <property type="molecule type" value="Genomic_DNA"/>
</dbReference>
<sequence>MLPRPFIKPRVPVRAYPYARLLHKRGRIYIRGRACSLAGGYARHRASPPSPSPPPTSSSSSSSLIFCPLPFKFSRYLPTKEKVEYPGSEQLARDDTLGVEAAPTTILCFWKWLQAIETDWLGSDALLIGSGDHPGKMDEPTIV</sequence>
<gene>
    <name evidence="2" type="ORF">ALC56_05702</name>
</gene>
<reference evidence="2 3" key="1">
    <citation type="submission" date="2016-03" db="EMBL/GenBank/DDBJ databases">
        <title>Trachymyrmex septentrionalis WGS genome.</title>
        <authorList>
            <person name="Nygaard S."/>
            <person name="Hu H."/>
            <person name="Boomsma J."/>
            <person name="Zhang G."/>
        </authorList>
    </citation>
    <scope>NUCLEOTIDE SEQUENCE [LARGE SCALE GENOMIC DNA]</scope>
    <source>
        <strain evidence="2">Tsep2-gDNA-1</strain>
        <tissue evidence="2">Whole body</tissue>
    </source>
</reference>
<feature type="region of interest" description="Disordered" evidence="1">
    <location>
        <begin position="42"/>
        <end position="62"/>
    </location>
</feature>
<protein>
    <submittedName>
        <fullName evidence="2">Uncharacterized protein</fullName>
    </submittedName>
</protein>
<keyword evidence="3" id="KW-1185">Reference proteome</keyword>
<accession>A0A195FIX2</accession>
<organism evidence="2 3">
    <name type="scientific">Trachymyrmex septentrionalis</name>
    <dbReference type="NCBI Taxonomy" id="34720"/>
    <lineage>
        <taxon>Eukaryota</taxon>
        <taxon>Metazoa</taxon>
        <taxon>Ecdysozoa</taxon>
        <taxon>Arthropoda</taxon>
        <taxon>Hexapoda</taxon>
        <taxon>Insecta</taxon>
        <taxon>Pterygota</taxon>
        <taxon>Neoptera</taxon>
        <taxon>Endopterygota</taxon>
        <taxon>Hymenoptera</taxon>
        <taxon>Apocrita</taxon>
        <taxon>Aculeata</taxon>
        <taxon>Formicoidea</taxon>
        <taxon>Formicidae</taxon>
        <taxon>Myrmicinae</taxon>
        <taxon>Trachymyrmex</taxon>
    </lineage>
</organism>
<name>A0A195FIX2_9HYME</name>
<proteinExistence type="predicted"/>
<evidence type="ECO:0000313" key="2">
    <source>
        <dbReference type="EMBL" id="KYN39934.1"/>
    </source>
</evidence>
<evidence type="ECO:0000313" key="3">
    <source>
        <dbReference type="Proteomes" id="UP000078541"/>
    </source>
</evidence>